<comment type="function">
    <text evidence="5">Required for autophagy.</text>
</comment>
<name>A4S9Y4_OSTLU</name>
<dbReference type="HOGENOM" id="CLU_1707247_0_0_1"/>
<feature type="domain" description="Autophagy protein ATG5 alpha-helical bundle region" evidence="7">
    <location>
        <begin position="3"/>
        <end position="49"/>
    </location>
</feature>
<dbReference type="Pfam" id="PF04106">
    <property type="entry name" value="ATG5_UblB"/>
    <property type="match status" value="1"/>
</dbReference>
<comment type="similarity">
    <text evidence="1 5">Belongs to the ATG5 family.</text>
</comment>
<gene>
    <name evidence="8" type="ORF">OSTLU_28357</name>
</gene>
<dbReference type="GO" id="GO:0034045">
    <property type="term" value="C:phagophore assembly site membrane"/>
    <property type="evidence" value="ECO:0007669"/>
    <property type="project" value="TreeGrafter"/>
</dbReference>
<dbReference type="InterPro" id="IPR007239">
    <property type="entry name" value="Atg5"/>
</dbReference>
<evidence type="ECO:0000256" key="2">
    <source>
        <dbReference type="ARBA" id="ARBA00022499"/>
    </source>
</evidence>
<dbReference type="GO" id="GO:0034274">
    <property type="term" value="C:Atg12-Atg5-Atg16 complex"/>
    <property type="evidence" value="ECO:0007669"/>
    <property type="project" value="TreeGrafter"/>
</dbReference>
<keyword evidence="5" id="KW-0813">Transport</keyword>
<evidence type="ECO:0000256" key="5">
    <source>
        <dbReference type="RuleBase" id="RU361202"/>
    </source>
</evidence>
<dbReference type="GO" id="GO:0006995">
    <property type="term" value="P:cellular response to nitrogen starvation"/>
    <property type="evidence" value="ECO:0007669"/>
    <property type="project" value="TreeGrafter"/>
</dbReference>
<dbReference type="PANTHER" id="PTHR13040:SF2">
    <property type="entry name" value="AUTOPHAGY PROTEIN 5"/>
    <property type="match status" value="1"/>
</dbReference>
<evidence type="ECO:0000313" key="8">
    <source>
        <dbReference type="EMBL" id="ABP00568.1"/>
    </source>
</evidence>
<reference evidence="8 9" key="1">
    <citation type="journal article" date="2007" name="Proc. Natl. Acad. Sci. U.S.A.">
        <title>The tiny eukaryote Ostreococcus provides genomic insights into the paradox of plankton speciation.</title>
        <authorList>
            <person name="Palenik B."/>
            <person name="Grimwood J."/>
            <person name="Aerts A."/>
            <person name="Rouze P."/>
            <person name="Salamov A."/>
            <person name="Putnam N."/>
            <person name="Dupont C."/>
            <person name="Jorgensen R."/>
            <person name="Derelle E."/>
            <person name="Rombauts S."/>
            <person name="Zhou K."/>
            <person name="Otillar R."/>
            <person name="Merchant S.S."/>
            <person name="Podell S."/>
            <person name="Gaasterland T."/>
            <person name="Napoli C."/>
            <person name="Gendler K."/>
            <person name="Manuell A."/>
            <person name="Tai V."/>
            <person name="Vallon O."/>
            <person name="Piganeau G."/>
            <person name="Jancek S."/>
            <person name="Heijde M."/>
            <person name="Jabbari K."/>
            <person name="Bowler C."/>
            <person name="Lohr M."/>
            <person name="Robbens S."/>
            <person name="Werner G."/>
            <person name="Dubchak I."/>
            <person name="Pazour G.J."/>
            <person name="Ren Q."/>
            <person name="Paulsen I."/>
            <person name="Delwiche C."/>
            <person name="Schmutz J."/>
            <person name="Rokhsar D."/>
            <person name="Van de Peer Y."/>
            <person name="Moreau H."/>
            <person name="Grigoriev I.V."/>
        </authorList>
    </citation>
    <scope>NUCLEOTIDE SEQUENCE [LARGE SCALE GENOMIC DNA]</scope>
    <source>
        <strain evidence="8 9">CCE9901</strain>
    </source>
</reference>
<dbReference type="AlphaFoldDB" id="A4S9Y4"/>
<comment type="subunit">
    <text evidence="5">Conjugated with ATG12.</text>
</comment>
<dbReference type="Gene3D" id="3.10.20.90">
    <property type="entry name" value="Phosphatidylinositol 3-kinase Catalytic Subunit, Chain A, domain 1"/>
    <property type="match status" value="1"/>
</dbReference>
<keyword evidence="5" id="KW-0963">Cytoplasm</keyword>
<dbReference type="Gramene" id="ABP00568">
    <property type="protein sequence ID" value="ABP00568"/>
    <property type="gene ID" value="OSTLU_28357"/>
</dbReference>
<feature type="domain" description="Autophagy protein ATG5 UblB" evidence="6">
    <location>
        <begin position="69"/>
        <end position="147"/>
    </location>
</feature>
<dbReference type="GeneID" id="5006206"/>
<dbReference type="InterPro" id="IPR048318">
    <property type="entry name" value="ATG5_UblB"/>
</dbReference>
<dbReference type="RefSeq" id="XP_001422251.1">
    <property type="nucleotide sequence ID" value="XM_001422214.1"/>
</dbReference>
<dbReference type="KEGG" id="olu:OSTLU_28357"/>
<dbReference type="Proteomes" id="UP000001568">
    <property type="component" value="Chromosome 17"/>
</dbReference>
<dbReference type="InterPro" id="IPR042526">
    <property type="entry name" value="Atg5_HR"/>
</dbReference>
<comment type="subcellular location">
    <subcellularLocation>
        <location evidence="5">Cytoplasm</location>
    </subcellularLocation>
</comment>
<organism evidence="8 9">
    <name type="scientific">Ostreococcus lucimarinus (strain CCE9901)</name>
    <dbReference type="NCBI Taxonomy" id="436017"/>
    <lineage>
        <taxon>Eukaryota</taxon>
        <taxon>Viridiplantae</taxon>
        <taxon>Chlorophyta</taxon>
        <taxon>Mamiellophyceae</taxon>
        <taxon>Mamiellales</taxon>
        <taxon>Bathycoccaceae</taxon>
        <taxon>Ostreococcus</taxon>
    </lineage>
</organism>
<keyword evidence="9" id="KW-1185">Reference proteome</keyword>
<dbReference type="Pfam" id="PF20637">
    <property type="entry name" value="ATG5_HBR"/>
    <property type="match status" value="1"/>
</dbReference>
<evidence type="ECO:0000256" key="3">
    <source>
        <dbReference type="ARBA" id="ARBA00022843"/>
    </source>
</evidence>
<keyword evidence="3 5" id="KW-0832">Ubl conjugation</keyword>
<dbReference type="GO" id="GO:0044233">
    <property type="term" value="C:mitochondria-associated endoplasmic reticulum membrane contact site"/>
    <property type="evidence" value="ECO:0007669"/>
    <property type="project" value="TreeGrafter"/>
</dbReference>
<dbReference type="GO" id="GO:0019776">
    <property type="term" value="F:Atg8-family ligase activity"/>
    <property type="evidence" value="ECO:0007669"/>
    <property type="project" value="TreeGrafter"/>
</dbReference>
<protein>
    <recommendedName>
        <fullName evidence="5">Autophagy protein 5</fullName>
    </recommendedName>
</protein>
<accession>A4S9Y4</accession>
<dbReference type="STRING" id="436017.A4S9Y4"/>
<sequence length="154" mass="16773">MERECRHAFFNGLKEATYATRASAARAMTMSSEDADAMWDAVVRGDADTLRRAEKVGDAVREGRKRAVVPVRVYETRGDDFANATFASAPASVERRGTTVGDALRAFGVDVDAVEIVLAQGVEVGLDFDLEQTYEALRHADAFLYLVAHVASTL</sequence>
<evidence type="ECO:0000259" key="7">
    <source>
        <dbReference type="Pfam" id="PF20637"/>
    </source>
</evidence>
<dbReference type="PANTHER" id="PTHR13040">
    <property type="entry name" value="AUTOPHAGY PROTEIN 5"/>
    <property type="match status" value="1"/>
</dbReference>
<dbReference type="InterPro" id="IPR048940">
    <property type="entry name" value="ATG5_HBR"/>
</dbReference>
<proteinExistence type="inferred from homology"/>
<dbReference type="Gene3D" id="1.10.246.190">
    <property type="entry name" value="Autophagy protein Apg5, helix rich domain"/>
    <property type="match status" value="1"/>
</dbReference>
<evidence type="ECO:0000259" key="6">
    <source>
        <dbReference type="Pfam" id="PF04106"/>
    </source>
</evidence>
<keyword evidence="2 5" id="KW-1017">Isopeptide bond</keyword>
<dbReference type="GO" id="GO:0000422">
    <property type="term" value="P:autophagy of mitochondrion"/>
    <property type="evidence" value="ECO:0007669"/>
    <property type="project" value="TreeGrafter"/>
</dbReference>
<keyword evidence="4 5" id="KW-0072">Autophagy</keyword>
<evidence type="ECO:0000256" key="4">
    <source>
        <dbReference type="ARBA" id="ARBA00023006"/>
    </source>
</evidence>
<dbReference type="GO" id="GO:0061908">
    <property type="term" value="C:phagophore"/>
    <property type="evidence" value="ECO:0007669"/>
    <property type="project" value="TreeGrafter"/>
</dbReference>
<dbReference type="GO" id="GO:0034727">
    <property type="term" value="P:piecemeal microautophagy of the nucleus"/>
    <property type="evidence" value="ECO:0007669"/>
    <property type="project" value="TreeGrafter"/>
</dbReference>
<evidence type="ECO:0000313" key="9">
    <source>
        <dbReference type="Proteomes" id="UP000001568"/>
    </source>
</evidence>
<dbReference type="GO" id="GO:0005776">
    <property type="term" value="C:autophagosome"/>
    <property type="evidence" value="ECO:0007669"/>
    <property type="project" value="TreeGrafter"/>
</dbReference>
<dbReference type="EMBL" id="CP000597">
    <property type="protein sequence ID" value="ABP00568.1"/>
    <property type="molecule type" value="Genomic_DNA"/>
</dbReference>
<evidence type="ECO:0000256" key="1">
    <source>
        <dbReference type="ARBA" id="ARBA00006910"/>
    </source>
</evidence>